<protein>
    <submittedName>
        <fullName evidence="1">DUF2336 domain-containing protein</fullName>
    </submittedName>
</protein>
<name>A0ABW3HBL3_9SPHN</name>
<dbReference type="Proteomes" id="UP001596977">
    <property type="component" value="Unassembled WGS sequence"/>
</dbReference>
<dbReference type="Pfam" id="PF10098">
    <property type="entry name" value="DUF2336"/>
    <property type="match status" value="1"/>
</dbReference>
<evidence type="ECO:0000313" key="2">
    <source>
        <dbReference type="Proteomes" id="UP001596977"/>
    </source>
</evidence>
<dbReference type="RefSeq" id="WP_264945893.1">
    <property type="nucleotide sequence ID" value="NZ_JAPDRA010000010.1"/>
</dbReference>
<sequence>MSDNPVDTRDGITIGAKKLLARAASADAPAFHALSVAIDDFFIPEESRLDERTRSALAVLLRGMVETVEAEIREHGARLLSARGAAGAARALGDGGSSVLARLSQSGLLRDPDLMAELIARVRQELVGNALPMSAPDDPERPSLINRFVQHPDRVVAAGAMGVLIAESRRRGSPESGQLTHTELPAELHHRLVWWVAAALRERVVEAGEADTGALDRALSEAAQRSLAAYDEGDRLEAAAMRFAAAIDAQPGELPELLVEALGDRRIVLFTALLAHALGVGYAIAREVVLDPAGDRLWLSLRALEFARDTIAMVGYALCEADPRRDLESFADTLHSVATINAAEARDALAPLKLDPEYRAAVLALGRAQGRAR</sequence>
<reference evidence="2" key="1">
    <citation type="journal article" date="2019" name="Int. J. Syst. Evol. Microbiol.">
        <title>The Global Catalogue of Microorganisms (GCM) 10K type strain sequencing project: providing services to taxonomists for standard genome sequencing and annotation.</title>
        <authorList>
            <consortium name="The Broad Institute Genomics Platform"/>
            <consortium name="The Broad Institute Genome Sequencing Center for Infectious Disease"/>
            <person name="Wu L."/>
            <person name="Ma J."/>
        </authorList>
    </citation>
    <scope>NUCLEOTIDE SEQUENCE [LARGE SCALE GENOMIC DNA]</scope>
    <source>
        <strain evidence="2">CCUG 62982</strain>
    </source>
</reference>
<accession>A0ABW3HBL3</accession>
<keyword evidence="2" id="KW-1185">Reference proteome</keyword>
<proteinExistence type="predicted"/>
<comment type="caution">
    <text evidence="1">The sequence shown here is derived from an EMBL/GenBank/DDBJ whole genome shotgun (WGS) entry which is preliminary data.</text>
</comment>
<evidence type="ECO:0000313" key="1">
    <source>
        <dbReference type="EMBL" id="MFD0948070.1"/>
    </source>
</evidence>
<dbReference type="InterPro" id="IPR019285">
    <property type="entry name" value="DUF2336"/>
</dbReference>
<dbReference type="EMBL" id="JBHTJG010000010">
    <property type="protein sequence ID" value="MFD0948070.1"/>
    <property type="molecule type" value="Genomic_DNA"/>
</dbReference>
<gene>
    <name evidence="1" type="ORF">ACFQ1E_17130</name>
</gene>
<organism evidence="1 2">
    <name type="scientific">Sphingomonas canadensis</name>
    <dbReference type="NCBI Taxonomy" id="1219257"/>
    <lineage>
        <taxon>Bacteria</taxon>
        <taxon>Pseudomonadati</taxon>
        <taxon>Pseudomonadota</taxon>
        <taxon>Alphaproteobacteria</taxon>
        <taxon>Sphingomonadales</taxon>
        <taxon>Sphingomonadaceae</taxon>
        <taxon>Sphingomonas</taxon>
    </lineage>
</organism>